<evidence type="ECO:0000313" key="1">
    <source>
        <dbReference type="EMBL" id="EEW07247.1"/>
    </source>
</evidence>
<dbReference type="AntiFam" id="ANF00278">
    <property type="entry name" value="Spurious ORF motif from attC repeats"/>
</dbReference>
<evidence type="ECO:0000313" key="2">
    <source>
        <dbReference type="Proteomes" id="UP000004827"/>
    </source>
</evidence>
<dbReference type="AlphaFoldDB" id="D2YDC4"/>
<protein>
    <submittedName>
        <fullName evidence="1">Uncharacterized protein</fullName>
    </submittedName>
</protein>
<organism evidence="1 2">
    <name type="scientific">Vibrio mimicus VM603</name>
    <dbReference type="NCBI Taxonomy" id="671074"/>
    <lineage>
        <taxon>Bacteria</taxon>
        <taxon>Pseudomonadati</taxon>
        <taxon>Pseudomonadota</taxon>
        <taxon>Gammaproteobacteria</taxon>
        <taxon>Vibrionales</taxon>
        <taxon>Vibrionaceae</taxon>
        <taxon>Vibrio</taxon>
    </lineage>
</organism>
<proteinExistence type="predicted"/>
<dbReference type="Proteomes" id="UP000004827">
    <property type="component" value="Unassembled WGS sequence"/>
</dbReference>
<accession>D2YDC4</accession>
<sequence>MVTAVVFEFLVMRYQPLRWALDLLEVFMDHFELLKQQLEVLKGLSDRTDEIGYFAEEALRFYSIAGTLKDSDLLKNKSAEERQISHILGRSLLEGYFWLIYVFDEPAQRKARFDEKVHAFKREYGKYWNELLASSKKQMESADPSWASLSKPKDLNSMLSQIKNDKGDKLSYLYSVYRTASFDTHGNSMDALFRTVFGKRCNFSFLDFNYGFDLMANQYLVILQELQSRQEI</sequence>
<gene>
    <name evidence="1" type="ORF">VMB_15210</name>
</gene>
<comment type="caution">
    <text evidence="1">The sequence shown here is derived from an EMBL/GenBank/DDBJ whole genome shotgun (WGS) entry which is preliminary data.</text>
</comment>
<name>D2YDC4_VIBMI</name>
<reference evidence="1 2" key="1">
    <citation type="journal article" date="2009" name="BMC Evol. Biol.">
        <title>Genomic taxonomy of Vibrios.</title>
        <authorList>
            <person name="Thompson C.C."/>
            <person name="Vicente A.C."/>
            <person name="Souza R.C."/>
            <person name="Vasconcelos A.T."/>
            <person name="Vesth T."/>
            <person name="Alves N.Jr."/>
            <person name="Ussery D.W."/>
            <person name="Iida T."/>
            <person name="Thompson F.L."/>
        </authorList>
    </citation>
    <scope>NUCLEOTIDE SEQUENCE [LARGE SCALE GENOMIC DNA]</scope>
    <source>
        <strain evidence="1 2">VM603</strain>
    </source>
</reference>
<dbReference type="EMBL" id="ACYU01000065">
    <property type="protein sequence ID" value="EEW07247.1"/>
    <property type="molecule type" value="Genomic_DNA"/>
</dbReference>
<dbReference type="NCBIfam" id="NF041952">
    <property type="entry name" value="super_attC_Vc_1"/>
    <property type="match status" value="1"/>
</dbReference>